<organism evidence="1 2">
    <name type="scientific">Romanomermis culicivorax</name>
    <name type="common">Nematode worm</name>
    <dbReference type="NCBI Taxonomy" id="13658"/>
    <lineage>
        <taxon>Eukaryota</taxon>
        <taxon>Metazoa</taxon>
        <taxon>Ecdysozoa</taxon>
        <taxon>Nematoda</taxon>
        <taxon>Enoplea</taxon>
        <taxon>Dorylaimia</taxon>
        <taxon>Mermithida</taxon>
        <taxon>Mermithoidea</taxon>
        <taxon>Mermithidae</taxon>
        <taxon>Romanomermis</taxon>
    </lineage>
</organism>
<dbReference type="Proteomes" id="UP000887565">
    <property type="component" value="Unplaced"/>
</dbReference>
<protein>
    <submittedName>
        <fullName evidence="2">Uncharacterized protein</fullName>
    </submittedName>
</protein>
<reference evidence="2" key="1">
    <citation type="submission" date="2022-11" db="UniProtKB">
        <authorList>
            <consortium name="WormBaseParasite"/>
        </authorList>
    </citation>
    <scope>IDENTIFICATION</scope>
</reference>
<evidence type="ECO:0000313" key="2">
    <source>
        <dbReference type="WBParaSite" id="nRc.2.0.1.t36161-RA"/>
    </source>
</evidence>
<dbReference type="AlphaFoldDB" id="A0A915KDM0"/>
<proteinExistence type="predicted"/>
<name>A0A915KDM0_ROMCU</name>
<accession>A0A915KDM0</accession>
<dbReference type="WBParaSite" id="nRc.2.0.1.t36161-RA">
    <property type="protein sequence ID" value="nRc.2.0.1.t36161-RA"/>
    <property type="gene ID" value="nRc.2.0.1.g36161"/>
</dbReference>
<sequence length="95" mass="11374">MLWILGTIMLDECRILAPNHRDGRLIQDINNQTSNRLRPVDFDDIPQKGYEENYQPVCLSIIDEKVFVIDYLLNREHKFEFLEAHEEQSRWEVQA</sequence>
<evidence type="ECO:0000313" key="1">
    <source>
        <dbReference type="Proteomes" id="UP000887565"/>
    </source>
</evidence>
<keyword evidence="1" id="KW-1185">Reference proteome</keyword>